<accession>A0AAE0KE05</accession>
<dbReference type="EMBL" id="JAULSN010000004">
    <property type="protein sequence ID" value="KAK3374455.1"/>
    <property type="molecule type" value="Genomic_DNA"/>
</dbReference>
<feature type="transmembrane region" description="Helical" evidence="1">
    <location>
        <begin position="12"/>
        <end position="33"/>
    </location>
</feature>
<organism evidence="3 4">
    <name type="scientific">Lasiosphaeria ovina</name>
    <dbReference type="NCBI Taxonomy" id="92902"/>
    <lineage>
        <taxon>Eukaryota</taxon>
        <taxon>Fungi</taxon>
        <taxon>Dikarya</taxon>
        <taxon>Ascomycota</taxon>
        <taxon>Pezizomycotina</taxon>
        <taxon>Sordariomycetes</taxon>
        <taxon>Sordariomycetidae</taxon>
        <taxon>Sordariales</taxon>
        <taxon>Lasiosphaeriaceae</taxon>
        <taxon>Lasiosphaeria</taxon>
    </lineage>
</organism>
<keyword evidence="4" id="KW-1185">Reference proteome</keyword>
<dbReference type="AlphaFoldDB" id="A0AAE0KE05"/>
<proteinExistence type="predicted"/>
<gene>
    <name evidence="3" type="ORF">B0T24DRAFT_679803</name>
</gene>
<dbReference type="InterPro" id="IPR020850">
    <property type="entry name" value="GED_dom"/>
</dbReference>
<evidence type="ECO:0000256" key="1">
    <source>
        <dbReference type="SAM" id="Phobius"/>
    </source>
</evidence>
<comment type="caution">
    <text evidence="3">The sequence shown here is derived from an EMBL/GenBank/DDBJ whole genome shotgun (WGS) entry which is preliminary data.</text>
</comment>
<keyword evidence="1" id="KW-1133">Transmembrane helix</keyword>
<feature type="domain" description="GED" evidence="2">
    <location>
        <begin position="132"/>
        <end position="204"/>
    </location>
</feature>
<evidence type="ECO:0000313" key="4">
    <source>
        <dbReference type="Proteomes" id="UP001287356"/>
    </source>
</evidence>
<dbReference type="PROSITE" id="PS51388">
    <property type="entry name" value="GED"/>
    <property type="match status" value="1"/>
</dbReference>
<reference evidence="3" key="2">
    <citation type="submission" date="2023-06" db="EMBL/GenBank/DDBJ databases">
        <authorList>
            <consortium name="Lawrence Berkeley National Laboratory"/>
            <person name="Haridas S."/>
            <person name="Hensen N."/>
            <person name="Bonometti L."/>
            <person name="Westerberg I."/>
            <person name="Brannstrom I.O."/>
            <person name="Guillou S."/>
            <person name="Cros-Aarteil S."/>
            <person name="Calhoun S."/>
            <person name="Kuo A."/>
            <person name="Mondo S."/>
            <person name="Pangilinan J."/>
            <person name="Riley R."/>
            <person name="Labutti K."/>
            <person name="Andreopoulos B."/>
            <person name="Lipzen A."/>
            <person name="Chen C."/>
            <person name="Yanf M."/>
            <person name="Daum C."/>
            <person name="Ng V."/>
            <person name="Clum A."/>
            <person name="Steindorff A."/>
            <person name="Ohm R."/>
            <person name="Martin F."/>
            <person name="Silar P."/>
            <person name="Natvig D."/>
            <person name="Lalanne C."/>
            <person name="Gautier V."/>
            <person name="Ament-Velasquez S.L."/>
            <person name="Kruys A."/>
            <person name="Hutchinson M.I."/>
            <person name="Powell A.J."/>
            <person name="Barry K."/>
            <person name="Miller A.N."/>
            <person name="Grigoriev I.V."/>
            <person name="Debuchy R."/>
            <person name="Gladieux P."/>
            <person name="Thoren M.H."/>
            <person name="Johannesson H."/>
        </authorList>
    </citation>
    <scope>NUCLEOTIDE SEQUENCE</scope>
    <source>
        <strain evidence="3">CBS 958.72</strain>
    </source>
</reference>
<sequence length="204" mass="23721">MSKLPHFNFTSFWGTVVVDVFLFIIELLQHVFVDKNLRDTIWEIALSDKIVDSCRRAFEHADFLVKLELEGRPNTYNHYFNDSVQKARLKRLTEALKSKMSFGNTKSPQNSTVPWQILQDAVNNKSNSDQIKEEIHDTMEGYYTVARKRFVDIFCQQVVHYHLLDSPDSPLKVLTPALIMTMNDSTLDRVAGETQAARRERQRL</sequence>
<keyword evidence="1" id="KW-0472">Membrane</keyword>
<keyword evidence="1" id="KW-0812">Transmembrane</keyword>
<protein>
    <recommendedName>
        <fullName evidence="2">GED domain-containing protein</fullName>
    </recommendedName>
</protein>
<reference evidence="3" key="1">
    <citation type="journal article" date="2023" name="Mol. Phylogenet. Evol.">
        <title>Genome-scale phylogeny and comparative genomics of the fungal order Sordariales.</title>
        <authorList>
            <person name="Hensen N."/>
            <person name="Bonometti L."/>
            <person name="Westerberg I."/>
            <person name="Brannstrom I.O."/>
            <person name="Guillou S."/>
            <person name="Cros-Aarteil S."/>
            <person name="Calhoun S."/>
            <person name="Haridas S."/>
            <person name="Kuo A."/>
            <person name="Mondo S."/>
            <person name="Pangilinan J."/>
            <person name="Riley R."/>
            <person name="LaButti K."/>
            <person name="Andreopoulos B."/>
            <person name="Lipzen A."/>
            <person name="Chen C."/>
            <person name="Yan M."/>
            <person name="Daum C."/>
            <person name="Ng V."/>
            <person name="Clum A."/>
            <person name="Steindorff A."/>
            <person name="Ohm R.A."/>
            <person name="Martin F."/>
            <person name="Silar P."/>
            <person name="Natvig D.O."/>
            <person name="Lalanne C."/>
            <person name="Gautier V."/>
            <person name="Ament-Velasquez S.L."/>
            <person name="Kruys A."/>
            <person name="Hutchinson M.I."/>
            <person name="Powell A.J."/>
            <person name="Barry K."/>
            <person name="Miller A.N."/>
            <person name="Grigoriev I.V."/>
            <person name="Debuchy R."/>
            <person name="Gladieux P."/>
            <person name="Hiltunen Thoren M."/>
            <person name="Johannesson H."/>
        </authorList>
    </citation>
    <scope>NUCLEOTIDE SEQUENCE</scope>
    <source>
        <strain evidence="3">CBS 958.72</strain>
    </source>
</reference>
<dbReference type="Proteomes" id="UP001287356">
    <property type="component" value="Unassembled WGS sequence"/>
</dbReference>
<evidence type="ECO:0000313" key="3">
    <source>
        <dbReference type="EMBL" id="KAK3374455.1"/>
    </source>
</evidence>
<evidence type="ECO:0000259" key="2">
    <source>
        <dbReference type="PROSITE" id="PS51388"/>
    </source>
</evidence>
<name>A0AAE0KE05_9PEZI</name>